<reference evidence="3" key="1">
    <citation type="submission" date="2016-06" db="UniProtKB">
        <authorList>
            <consortium name="WormBaseParasite"/>
        </authorList>
    </citation>
    <scope>IDENTIFICATION</scope>
</reference>
<gene>
    <name evidence="1" type="ORF">OFLC_LOCUS15651</name>
</gene>
<evidence type="ECO:0000313" key="2">
    <source>
        <dbReference type="Proteomes" id="UP000267606"/>
    </source>
</evidence>
<reference evidence="1 2" key="2">
    <citation type="submission" date="2018-11" db="EMBL/GenBank/DDBJ databases">
        <authorList>
            <consortium name="Pathogen Informatics"/>
        </authorList>
    </citation>
    <scope>NUCLEOTIDE SEQUENCE [LARGE SCALE GENOMIC DNA]</scope>
</reference>
<proteinExistence type="predicted"/>
<dbReference type="EMBL" id="UZAJ01042541">
    <property type="protein sequence ID" value="VDP23050.1"/>
    <property type="molecule type" value="Genomic_DNA"/>
</dbReference>
<organism evidence="3">
    <name type="scientific">Onchocerca flexuosa</name>
    <dbReference type="NCBI Taxonomy" id="387005"/>
    <lineage>
        <taxon>Eukaryota</taxon>
        <taxon>Metazoa</taxon>
        <taxon>Ecdysozoa</taxon>
        <taxon>Nematoda</taxon>
        <taxon>Chromadorea</taxon>
        <taxon>Rhabditida</taxon>
        <taxon>Spirurina</taxon>
        <taxon>Spiruromorpha</taxon>
        <taxon>Filarioidea</taxon>
        <taxon>Onchocercidae</taxon>
        <taxon>Onchocerca</taxon>
    </lineage>
</organism>
<sequence length="116" mass="12925">MFEQLGVVETDPIINGLSKKLCSEISNFQNKASAKGEGDISLAKARSEIRKMNKRFIARTVEVLSRTLITDMENDDIPSWWIGKCAIAVQECFVDTVGDIAEYSSSLCRQLSVNYS</sequence>
<dbReference type="Proteomes" id="UP000267606">
    <property type="component" value="Unassembled WGS sequence"/>
</dbReference>
<accession>A0A183I7D8</accession>
<dbReference type="STRING" id="387005.A0A183I7D8"/>
<keyword evidence="2" id="KW-1185">Reference proteome</keyword>
<name>A0A183I7D8_9BILA</name>
<protein>
    <submittedName>
        <fullName evidence="3">Ovule protein</fullName>
    </submittedName>
</protein>
<dbReference type="WBParaSite" id="OFLC_0001566301-mRNA-1">
    <property type="protein sequence ID" value="OFLC_0001566301-mRNA-1"/>
    <property type="gene ID" value="OFLC_0001566301"/>
</dbReference>
<evidence type="ECO:0000313" key="3">
    <source>
        <dbReference type="WBParaSite" id="OFLC_0001566301-mRNA-1"/>
    </source>
</evidence>
<dbReference type="AlphaFoldDB" id="A0A183I7D8"/>
<evidence type="ECO:0000313" key="1">
    <source>
        <dbReference type="EMBL" id="VDP23050.1"/>
    </source>
</evidence>